<evidence type="ECO:0000259" key="4">
    <source>
        <dbReference type="PROSITE" id="PS51138"/>
    </source>
</evidence>
<dbReference type="PROSITE" id="PS51138">
    <property type="entry name" value="ENT"/>
    <property type="match status" value="1"/>
</dbReference>
<feature type="domain" description="ENT" evidence="4">
    <location>
        <begin position="466"/>
        <end position="560"/>
    </location>
</feature>
<feature type="region of interest" description="Disordered" evidence="1">
    <location>
        <begin position="709"/>
        <end position="734"/>
    </location>
</feature>
<feature type="transmembrane region" description="Helical" evidence="2">
    <location>
        <begin position="141"/>
        <end position="160"/>
    </location>
</feature>
<sequence length="960" mass="107862">MVAQFPERQMHRLRWILTIGWLLVIASLFYDPWTVALTQPDHPWSPLRLSETCVSVQGQCLAQQPYPLGATLFWGAIVPSGILILLVFGHELWRRICPLSFLSQIPRALGWQRQFKRENPATGKVRYELAKVKPDSWLGRNYAYLQFGWLFVGLCGRILFFNADRLVLGLWLVFTIAMAIAVGYFYGGKSWCQYFCPMAPVQTIFSEPGGLLSSQAQTSEQAITQSMCRTVSPDGEEKSACVACQSPCFDIDSERTYWAGLNQPEEAWIRYGYVGLVIGYFVYYYLYAGNWDYYFSGAWNRDPNQLAALMNPGLYVFGQPINIPKLFAVPLVLGGFTAAGYAVGRWIERRAKSQHRARLSADIVQHRIFAICTFFAFNFFFFFAGRPLLLLLPLWVQYGFDVGLVFLSTLWLQKSWRRNPDLYSREKLASRFRKQLEKLQLAPQLLEGRTLSDLHADELYVLAKVLPNFTREKRHEAYKGVVRESLEEGYVNYSSSLALLQQMRQELGVSDAEHREVLEELGIENPDLLNPNRQRSLENQIRLSGYQKSLERVMRLRQSQPDLLPQDAAAISSLRREYSITSAEEDWILQEFSSQASGDQKADLLLARLADWSDCGYALDRLPDCLPDWLPDRHTPANRAVATLLQTSVSRKQTLIVQTVLEMLADPPADLNVQATVQALQRLAPQKTAKLLQTEKALAARLGQASPELRRQLQSSADAAAPEGAPEGTLETSSTAQSALLSHLEALLEHYDPLVEAAALYLIAQLNADRAIAIAQTLCQSPSSVPSLSPSSPPSSSSSLLQETAAQLLTLPPAPPLKAFPTLEKLVYLFNSDFFQAVQTETLMALAAHSSVETYAADQTITEPGDTCRELLLLIDGQAKIHYQLADGIRVEHLQVGQMLDELEVLTQSDAENTIIAETAVTRILAVSVEALDQLLDQDPAFTRRVLELESRQLQRLMRL</sequence>
<gene>
    <name evidence="5" type="ORF">KME07_21940</name>
</gene>
<name>A0A951PED3_9CYAN</name>
<dbReference type="SUPFAM" id="SSF51206">
    <property type="entry name" value="cAMP-binding domain-like"/>
    <property type="match status" value="1"/>
</dbReference>
<evidence type="ECO:0000256" key="1">
    <source>
        <dbReference type="SAM" id="MobiDB-lite"/>
    </source>
</evidence>
<reference evidence="5" key="2">
    <citation type="journal article" date="2022" name="Microbiol. Resour. Announc.">
        <title>Metagenome Sequencing to Explore Phylogenomics of Terrestrial Cyanobacteria.</title>
        <authorList>
            <person name="Ward R.D."/>
            <person name="Stajich J.E."/>
            <person name="Johansen J.R."/>
            <person name="Huntemann M."/>
            <person name="Clum A."/>
            <person name="Foster B."/>
            <person name="Foster B."/>
            <person name="Roux S."/>
            <person name="Palaniappan K."/>
            <person name="Varghese N."/>
            <person name="Mukherjee S."/>
            <person name="Reddy T.B.K."/>
            <person name="Daum C."/>
            <person name="Copeland A."/>
            <person name="Chen I.A."/>
            <person name="Ivanova N.N."/>
            <person name="Kyrpides N.C."/>
            <person name="Shapiro N."/>
            <person name="Eloe-Fadrosh E.A."/>
            <person name="Pietrasiak N."/>
        </authorList>
    </citation>
    <scope>NUCLEOTIDE SEQUENCE</scope>
    <source>
        <strain evidence="5">GSE-TBD4-15B</strain>
    </source>
</reference>
<feature type="domain" description="Cyclic nucleotide-binding" evidence="3">
    <location>
        <begin position="834"/>
        <end position="953"/>
    </location>
</feature>
<feature type="transmembrane region" description="Helical" evidence="2">
    <location>
        <begin position="72"/>
        <end position="93"/>
    </location>
</feature>
<dbReference type="GO" id="GO:0005829">
    <property type="term" value="C:cytosol"/>
    <property type="evidence" value="ECO:0007669"/>
    <property type="project" value="TreeGrafter"/>
</dbReference>
<accession>A0A951PED3</accession>
<feature type="transmembrane region" description="Helical" evidence="2">
    <location>
        <begin position="327"/>
        <end position="347"/>
    </location>
</feature>
<dbReference type="InterPro" id="IPR018490">
    <property type="entry name" value="cNMP-bd_dom_sf"/>
</dbReference>
<protein>
    <submittedName>
        <fullName evidence="5">Cyclic nucleotide-binding domain-containing protein</fullName>
    </submittedName>
</protein>
<evidence type="ECO:0000256" key="2">
    <source>
        <dbReference type="SAM" id="Phobius"/>
    </source>
</evidence>
<keyword evidence="2" id="KW-0812">Transmembrane</keyword>
<dbReference type="EMBL" id="JAHHHV010000084">
    <property type="protein sequence ID" value="MBW4468096.1"/>
    <property type="molecule type" value="Genomic_DNA"/>
</dbReference>
<dbReference type="InterPro" id="IPR050397">
    <property type="entry name" value="Env_Response_Regulators"/>
</dbReference>
<dbReference type="GO" id="GO:0003700">
    <property type="term" value="F:DNA-binding transcription factor activity"/>
    <property type="evidence" value="ECO:0007669"/>
    <property type="project" value="TreeGrafter"/>
</dbReference>
<dbReference type="CDD" id="cd00038">
    <property type="entry name" value="CAP_ED"/>
    <property type="match status" value="1"/>
</dbReference>
<feature type="compositionally biased region" description="Low complexity" evidence="1">
    <location>
        <begin position="715"/>
        <end position="728"/>
    </location>
</feature>
<feature type="transmembrane region" description="Helical" evidence="2">
    <location>
        <begin position="166"/>
        <end position="186"/>
    </location>
</feature>
<reference evidence="5" key="1">
    <citation type="submission" date="2021-05" db="EMBL/GenBank/DDBJ databases">
        <authorList>
            <person name="Pietrasiak N."/>
            <person name="Ward R."/>
            <person name="Stajich J.E."/>
            <person name="Kurbessoian T."/>
        </authorList>
    </citation>
    <scope>NUCLEOTIDE SEQUENCE</scope>
    <source>
        <strain evidence="5">GSE-TBD4-15B</strain>
    </source>
</reference>
<dbReference type="InterPro" id="IPR005491">
    <property type="entry name" value="ENT_dom"/>
</dbReference>
<dbReference type="InterPro" id="IPR000595">
    <property type="entry name" value="cNMP-bd_dom"/>
</dbReference>
<dbReference type="Proteomes" id="UP000707356">
    <property type="component" value="Unassembled WGS sequence"/>
</dbReference>
<dbReference type="InterPro" id="IPR014710">
    <property type="entry name" value="RmlC-like_jellyroll"/>
</dbReference>
<keyword evidence="2" id="KW-0472">Membrane</keyword>
<organism evidence="5 6">
    <name type="scientific">Pegethrix bostrychoides GSE-TBD4-15B</name>
    <dbReference type="NCBI Taxonomy" id="2839662"/>
    <lineage>
        <taxon>Bacteria</taxon>
        <taxon>Bacillati</taxon>
        <taxon>Cyanobacteriota</taxon>
        <taxon>Cyanophyceae</taxon>
        <taxon>Oculatellales</taxon>
        <taxon>Oculatellaceae</taxon>
        <taxon>Pegethrix</taxon>
    </lineage>
</organism>
<dbReference type="PANTHER" id="PTHR24567:SF26">
    <property type="entry name" value="REGULATORY PROTEIN YEIL"/>
    <property type="match status" value="1"/>
</dbReference>
<feature type="transmembrane region" description="Helical" evidence="2">
    <location>
        <begin position="368"/>
        <end position="389"/>
    </location>
</feature>
<dbReference type="Pfam" id="PF00027">
    <property type="entry name" value="cNMP_binding"/>
    <property type="match status" value="1"/>
</dbReference>
<evidence type="ECO:0000313" key="6">
    <source>
        <dbReference type="Proteomes" id="UP000707356"/>
    </source>
</evidence>
<dbReference type="PANTHER" id="PTHR24567">
    <property type="entry name" value="CRP FAMILY TRANSCRIPTIONAL REGULATORY PROTEIN"/>
    <property type="match status" value="1"/>
</dbReference>
<feature type="transmembrane region" description="Helical" evidence="2">
    <location>
        <begin position="12"/>
        <end position="30"/>
    </location>
</feature>
<dbReference type="SMART" id="SM00100">
    <property type="entry name" value="cNMP"/>
    <property type="match status" value="1"/>
</dbReference>
<evidence type="ECO:0000313" key="5">
    <source>
        <dbReference type="EMBL" id="MBW4468096.1"/>
    </source>
</evidence>
<keyword evidence="2" id="KW-1133">Transmembrane helix</keyword>
<dbReference type="Gene3D" id="2.60.120.10">
    <property type="entry name" value="Jelly Rolls"/>
    <property type="match status" value="1"/>
</dbReference>
<comment type="caution">
    <text evidence="5">The sequence shown here is derived from an EMBL/GenBank/DDBJ whole genome shotgun (WGS) entry which is preliminary data.</text>
</comment>
<evidence type="ECO:0000259" key="3">
    <source>
        <dbReference type="PROSITE" id="PS50042"/>
    </source>
</evidence>
<dbReference type="AlphaFoldDB" id="A0A951PED3"/>
<proteinExistence type="predicted"/>
<feature type="transmembrane region" description="Helical" evidence="2">
    <location>
        <begin position="268"/>
        <end position="286"/>
    </location>
</feature>
<dbReference type="PROSITE" id="PS50042">
    <property type="entry name" value="CNMP_BINDING_3"/>
    <property type="match status" value="1"/>
</dbReference>